<keyword evidence="1" id="KW-1133">Transmembrane helix</keyword>
<name>A0A429X9Z6_SIMTE</name>
<evidence type="ECO:0000313" key="3">
    <source>
        <dbReference type="Proteomes" id="UP000287296"/>
    </source>
</evidence>
<feature type="transmembrane region" description="Helical" evidence="1">
    <location>
        <begin position="6"/>
        <end position="27"/>
    </location>
</feature>
<evidence type="ECO:0000313" key="2">
    <source>
        <dbReference type="EMBL" id="RST60182.1"/>
    </source>
</evidence>
<dbReference type="OrthoDB" id="9879190at2"/>
<dbReference type="RefSeq" id="WP_120117174.1">
    <property type="nucleotide sequence ID" value="NZ_QYTW02000006.1"/>
</dbReference>
<gene>
    <name evidence="2" type="ORF">D5F11_008990</name>
</gene>
<proteinExistence type="predicted"/>
<keyword evidence="1" id="KW-0472">Membrane</keyword>
<dbReference type="AlphaFoldDB" id="A0A429X9Z6"/>
<comment type="caution">
    <text evidence="2">The sequence shown here is derived from an EMBL/GenBank/DDBJ whole genome shotgun (WGS) entry which is preliminary data.</text>
</comment>
<organism evidence="2 3">
    <name type="scientific">Siminovitchia terrae</name>
    <name type="common">Bacillus terrae</name>
    <dbReference type="NCBI Taxonomy" id="1914933"/>
    <lineage>
        <taxon>Bacteria</taxon>
        <taxon>Bacillati</taxon>
        <taxon>Bacillota</taxon>
        <taxon>Bacilli</taxon>
        <taxon>Bacillales</taxon>
        <taxon>Bacillaceae</taxon>
        <taxon>Siminovitchia</taxon>
    </lineage>
</organism>
<dbReference type="EMBL" id="QYTW02000006">
    <property type="protein sequence ID" value="RST60182.1"/>
    <property type="molecule type" value="Genomic_DNA"/>
</dbReference>
<accession>A0A429X9Z6</accession>
<reference evidence="2 3" key="1">
    <citation type="submission" date="2018-12" db="EMBL/GenBank/DDBJ databases">
        <authorList>
            <person name="Sun L."/>
            <person name="Chen Z."/>
        </authorList>
    </citation>
    <scope>NUCLEOTIDE SEQUENCE [LARGE SCALE GENOMIC DNA]</scope>
    <source>
        <strain evidence="2 3">LMG 29736</strain>
    </source>
</reference>
<protein>
    <submittedName>
        <fullName evidence="2">DUF2500 family protein</fullName>
    </submittedName>
</protein>
<dbReference type="Proteomes" id="UP000287296">
    <property type="component" value="Unassembled WGS sequence"/>
</dbReference>
<evidence type="ECO:0000256" key="1">
    <source>
        <dbReference type="SAM" id="Phobius"/>
    </source>
</evidence>
<keyword evidence="1" id="KW-0812">Transmembrane</keyword>
<sequence>MSESNGGIWLLLISFLLLTFVGINVFLTMKDQSEHEQALKEGIETEAFVIDKEKKTTTTMVSTGQVMIPNTTVHYRLKLYALKNEYKISVSKKLYDQVEQGDYLAAKVYKDRIILLQEEKSEGK</sequence>